<evidence type="ECO:0000256" key="4">
    <source>
        <dbReference type="ARBA" id="ARBA00022801"/>
    </source>
</evidence>
<dbReference type="PANTHER" id="PTHR46832:SF1">
    <property type="entry name" value="5'-METHYLTHIOADENOSINE_S-ADENOSYLHOMOCYSTEINE NUCLEOSIDASE"/>
    <property type="match status" value="1"/>
</dbReference>
<evidence type="ECO:0000313" key="7">
    <source>
        <dbReference type="EMBL" id="RNL21336.1"/>
    </source>
</evidence>
<keyword evidence="8" id="KW-1185">Reference proteome</keyword>
<dbReference type="GO" id="GO:0008930">
    <property type="term" value="F:methylthioadenosine nucleosidase activity"/>
    <property type="evidence" value="ECO:0007669"/>
    <property type="project" value="InterPro"/>
</dbReference>
<dbReference type="Gene3D" id="3.40.50.1580">
    <property type="entry name" value="Nucleoside phosphorylase domain"/>
    <property type="match status" value="1"/>
</dbReference>
<dbReference type="EC" id="3.2.2.9" evidence="2"/>
<protein>
    <recommendedName>
        <fullName evidence="2">adenosylhomocysteine nucleosidase</fullName>
        <ecNumber evidence="2">3.2.2.9</ecNumber>
    </recommendedName>
</protein>
<keyword evidence="3" id="KW-0028">Amino-acid biosynthesis</keyword>
<evidence type="ECO:0000313" key="8">
    <source>
        <dbReference type="Proteomes" id="UP000267368"/>
    </source>
</evidence>
<dbReference type="GO" id="GO:0005829">
    <property type="term" value="C:cytosol"/>
    <property type="evidence" value="ECO:0007669"/>
    <property type="project" value="TreeGrafter"/>
</dbReference>
<evidence type="ECO:0000256" key="2">
    <source>
        <dbReference type="ARBA" id="ARBA00011974"/>
    </source>
</evidence>
<dbReference type="GO" id="GO:0019284">
    <property type="term" value="P:L-methionine salvage from S-adenosylmethionine"/>
    <property type="evidence" value="ECO:0007669"/>
    <property type="project" value="TreeGrafter"/>
</dbReference>
<dbReference type="InterPro" id="IPR010049">
    <property type="entry name" value="MTA_SAH_Nsdase"/>
</dbReference>
<dbReference type="EMBL" id="QICB01000001">
    <property type="protein sequence ID" value="RNL21336.1"/>
    <property type="molecule type" value="Genomic_DNA"/>
</dbReference>
<name>A0A3N0AH39_9ACTN</name>
<organism evidence="7 8">
    <name type="scientific">Slackia faecicanis</name>
    <dbReference type="NCBI Taxonomy" id="255723"/>
    <lineage>
        <taxon>Bacteria</taxon>
        <taxon>Bacillati</taxon>
        <taxon>Actinomycetota</taxon>
        <taxon>Coriobacteriia</taxon>
        <taxon>Eggerthellales</taxon>
        <taxon>Eggerthellaceae</taxon>
        <taxon>Slackia</taxon>
    </lineage>
</organism>
<dbReference type="PANTHER" id="PTHR46832">
    <property type="entry name" value="5'-METHYLTHIOADENOSINE/S-ADENOSYLHOMOCYSTEINE NUCLEOSIDASE"/>
    <property type="match status" value="1"/>
</dbReference>
<dbReference type="SUPFAM" id="SSF53167">
    <property type="entry name" value="Purine and uridine phosphorylases"/>
    <property type="match status" value="1"/>
</dbReference>
<comment type="caution">
    <text evidence="7">The sequence shown here is derived from an EMBL/GenBank/DDBJ whole genome shotgun (WGS) entry which is preliminary data.</text>
</comment>
<proteinExistence type="predicted"/>
<dbReference type="AlphaFoldDB" id="A0A3N0AH39"/>
<evidence type="ECO:0000256" key="1">
    <source>
        <dbReference type="ARBA" id="ARBA00004945"/>
    </source>
</evidence>
<dbReference type="GO" id="GO:0008782">
    <property type="term" value="F:adenosylhomocysteine nucleosidase activity"/>
    <property type="evidence" value="ECO:0007669"/>
    <property type="project" value="UniProtKB-EC"/>
</dbReference>
<dbReference type="InterPro" id="IPR035994">
    <property type="entry name" value="Nucleoside_phosphorylase_sf"/>
</dbReference>
<dbReference type="CDD" id="cd09008">
    <property type="entry name" value="MTAN"/>
    <property type="match status" value="1"/>
</dbReference>
<reference evidence="8" key="1">
    <citation type="submission" date="2018-05" db="EMBL/GenBank/DDBJ databases">
        <title>Genome Sequencing of selected type strains of the family Eggerthellaceae.</title>
        <authorList>
            <person name="Danylec N."/>
            <person name="Stoll D.A."/>
            <person name="Doetsch A."/>
            <person name="Huch M."/>
        </authorList>
    </citation>
    <scope>NUCLEOTIDE SEQUENCE [LARGE SCALE GENOMIC DNA]</scope>
    <source>
        <strain evidence="8">DSM 17537</strain>
    </source>
</reference>
<evidence type="ECO:0000259" key="6">
    <source>
        <dbReference type="Pfam" id="PF01048"/>
    </source>
</evidence>
<dbReference type="UniPathway" id="UPA00904">
    <property type="reaction ID" value="UER00871"/>
</dbReference>
<dbReference type="RefSeq" id="WP_123197178.1">
    <property type="nucleotide sequence ID" value="NZ_QICB01000001.1"/>
</dbReference>
<keyword evidence="5" id="KW-0486">Methionine biosynthesis</keyword>
<dbReference type="Proteomes" id="UP000267368">
    <property type="component" value="Unassembled WGS sequence"/>
</dbReference>
<accession>A0A3N0AH39</accession>
<dbReference type="GO" id="GO:0019509">
    <property type="term" value="P:L-methionine salvage from methylthioadenosine"/>
    <property type="evidence" value="ECO:0007669"/>
    <property type="project" value="UniProtKB-UniPathway"/>
</dbReference>
<dbReference type="Pfam" id="PF01048">
    <property type="entry name" value="PNP_UDP_1"/>
    <property type="match status" value="1"/>
</dbReference>
<feature type="domain" description="Nucleoside phosphorylase" evidence="6">
    <location>
        <begin position="3"/>
        <end position="224"/>
    </location>
</feature>
<evidence type="ECO:0000256" key="5">
    <source>
        <dbReference type="ARBA" id="ARBA00023167"/>
    </source>
</evidence>
<gene>
    <name evidence="7" type="primary">mtnN</name>
    <name evidence="7" type="ORF">DMP07_00325</name>
</gene>
<dbReference type="GO" id="GO:0009164">
    <property type="term" value="P:nucleoside catabolic process"/>
    <property type="evidence" value="ECO:0007669"/>
    <property type="project" value="InterPro"/>
</dbReference>
<dbReference type="OrthoDB" id="44283at2"/>
<dbReference type="NCBIfam" id="TIGR01704">
    <property type="entry name" value="MTA_SAH-Nsdase"/>
    <property type="match status" value="1"/>
</dbReference>
<dbReference type="InterPro" id="IPR000845">
    <property type="entry name" value="Nucleoside_phosphorylase_d"/>
</dbReference>
<evidence type="ECO:0000256" key="3">
    <source>
        <dbReference type="ARBA" id="ARBA00022605"/>
    </source>
</evidence>
<sequence length="230" mass="24004">MALGIICATKTEATPFIEKLVGGTTEHAALIDVHEGEFAGVHVVLACCGVGKTNAAMVSQMLIDRYGVDVLVNSGTAGGMDPSLDLFDIVVGSTFCHHDVDAQMVLVDSYPYYPGGVFDADPALIDAARAASEGFAAPVRFGAMVSGEQFIDDECRGDVIARHDPLAVDMESAAMAQTCFANGVAFVSVRGITDTAEHDGFGNYEINSTKASAIACDFTASLLKALAIRS</sequence>
<keyword evidence="4" id="KW-0378">Hydrolase</keyword>
<comment type="pathway">
    <text evidence="1">Amino-acid biosynthesis; L-methionine biosynthesis via salvage pathway; S-methyl-5-thio-alpha-D-ribose 1-phosphate from S-methyl-5'-thioadenosine (hydrolase route): step 1/2.</text>
</comment>